<gene>
    <name evidence="1" type="ORF">orf00068</name>
</gene>
<dbReference type="EMBL" id="MN688676">
    <property type="protein sequence ID" value="QIZ31100.1"/>
    <property type="molecule type" value="Genomic_DNA"/>
</dbReference>
<protein>
    <submittedName>
        <fullName evidence="1">Uncharacterized protein</fullName>
    </submittedName>
</protein>
<name>A0A6H1QVU4_9PHYC</name>
<evidence type="ECO:0000313" key="1">
    <source>
        <dbReference type="EMBL" id="QIZ31100.1"/>
    </source>
</evidence>
<reference evidence="1" key="1">
    <citation type="journal article" date="2020" name="Sci. Adv.">
        <title>Virus-host coexistence in phytoplankton through the genomic lens.</title>
        <authorList>
            <person name="Yau S."/>
            <person name="Krasovec M."/>
            <person name="Benites L.F."/>
            <person name="Rombauts S."/>
            <person name="Groussin M."/>
            <person name="Vancaester E."/>
            <person name="Aury J.M."/>
            <person name="Derelle E."/>
            <person name="Desdevises Y."/>
            <person name="Escande M.L."/>
            <person name="Grimsley N."/>
            <person name="Guy J."/>
            <person name="Moreau H."/>
            <person name="Sanchez-Brosseau S."/>
            <person name="van de Peer Y."/>
            <person name="Vandepoele K."/>
            <person name="Gourbiere S."/>
            <person name="Piganeau G."/>
        </authorList>
    </citation>
    <scope>NUCLEOTIDE SEQUENCE</scope>
    <source>
        <strain evidence="1">OmV2</strain>
    </source>
</reference>
<sequence>MSSEIIILLIVCCCCLMIISGAGFWSCTGGTFDTDQFDSSKCLSIGNKSDTDFVYTDPNSTPTSLEFTTCIGSIDTNETKICIDKNSGSAGIKWKWVDTDSARKCKAEVAKYRIDVSSLLDNHSVVYSYMVMGGDTDSFTFKNAPTAFLDNATIKFAVLPLSAQGRLVVQSIEKETDENTTTTLCQDTLDSAIEFSTLQVTPNVNNKPAPITCEGAVWSDWSACIKDGSPVTECGNYGMKTRKLISSVGSCPRDESQSCYTGSCPTPPSAPPPPPPQDCVLTGDWFNFTRSGLPLCVGGQKIQKRLIEVSAMYGGTCPGSTRTVSC</sequence>
<accession>A0A6H1QVU4</accession>
<dbReference type="Gene3D" id="2.20.100.10">
    <property type="entry name" value="Thrombospondin type-1 (TSP1) repeat"/>
    <property type="match status" value="1"/>
</dbReference>
<dbReference type="InterPro" id="IPR036383">
    <property type="entry name" value="TSP1_rpt_sf"/>
</dbReference>
<proteinExistence type="predicted"/>
<organism evidence="1">
    <name type="scientific">Ostreococcus mediterraneus virus 2</name>
    <dbReference type="NCBI Taxonomy" id="2726183"/>
    <lineage>
        <taxon>Viruses</taxon>
        <taxon>Varidnaviria</taxon>
        <taxon>Bamfordvirae</taxon>
        <taxon>Nucleocytoviricota</taxon>
        <taxon>Megaviricetes</taxon>
        <taxon>Algavirales</taxon>
        <taxon>Phycodnaviridae</taxon>
        <taxon>Prasinovirus</taxon>
    </lineage>
</organism>